<dbReference type="InterPro" id="IPR005500">
    <property type="entry name" value="DUF309"/>
</dbReference>
<evidence type="ECO:0000313" key="2">
    <source>
        <dbReference type="Proteomes" id="UP000625316"/>
    </source>
</evidence>
<dbReference type="Proteomes" id="UP000625316">
    <property type="component" value="Unassembled WGS sequence"/>
</dbReference>
<organism evidence="1 2">
    <name type="scientific">Romeriopsis navalis LEGE 11480</name>
    <dbReference type="NCBI Taxonomy" id="2777977"/>
    <lineage>
        <taxon>Bacteria</taxon>
        <taxon>Bacillati</taxon>
        <taxon>Cyanobacteriota</taxon>
        <taxon>Cyanophyceae</taxon>
        <taxon>Leptolyngbyales</taxon>
        <taxon>Leptolyngbyaceae</taxon>
        <taxon>Romeriopsis</taxon>
        <taxon>Romeriopsis navalis</taxon>
    </lineage>
</organism>
<proteinExistence type="predicted"/>
<dbReference type="Gene3D" id="1.10.3450.10">
    <property type="entry name" value="TTHA0068-like"/>
    <property type="match status" value="1"/>
</dbReference>
<keyword evidence="2" id="KW-1185">Reference proteome</keyword>
<dbReference type="InterPro" id="IPR023203">
    <property type="entry name" value="TTHA0068_sf"/>
</dbReference>
<dbReference type="PANTHER" id="PTHR34796:SF1">
    <property type="entry name" value="EXPRESSED PROTEIN"/>
    <property type="match status" value="1"/>
</dbReference>
<dbReference type="AlphaFoldDB" id="A0A928VSX0"/>
<sequence>MDESLPPEFWQGINEFNQGEFYACHDTLEAIWIPSVGPEKQLYQGIIQIAVAIYHLSNQNWRGTVILMGEGLNRLRHYPDEFAELDIGQFREEIAELLEILQNLGAERIADFRWASTADTITNQHQTNDDNGQKVMRPRPIIQKAIPSLEN</sequence>
<evidence type="ECO:0000313" key="1">
    <source>
        <dbReference type="EMBL" id="MBE9031494.1"/>
    </source>
</evidence>
<dbReference type="EMBL" id="JADEXQ010000066">
    <property type="protein sequence ID" value="MBE9031494.1"/>
    <property type="molecule type" value="Genomic_DNA"/>
</dbReference>
<protein>
    <submittedName>
        <fullName evidence="1">DUF309 domain-containing protein</fullName>
    </submittedName>
</protein>
<dbReference type="SUPFAM" id="SSF140663">
    <property type="entry name" value="TTHA0068-like"/>
    <property type="match status" value="1"/>
</dbReference>
<dbReference type="Pfam" id="PF03745">
    <property type="entry name" value="DUF309"/>
    <property type="match status" value="1"/>
</dbReference>
<reference evidence="1" key="1">
    <citation type="submission" date="2020-10" db="EMBL/GenBank/DDBJ databases">
        <authorList>
            <person name="Castelo-Branco R."/>
            <person name="Eusebio N."/>
            <person name="Adriana R."/>
            <person name="Vieira A."/>
            <person name="Brugerolle De Fraissinette N."/>
            <person name="Rezende De Castro R."/>
            <person name="Schneider M.P."/>
            <person name="Vasconcelos V."/>
            <person name="Leao P.N."/>
        </authorList>
    </citation>
    <scope>NUCLEOTIDE SEQUENCE</scope>
    <source>
        <strain evidence="1">LEGE 11480</strain>
    </source>
</reference>
<accession>A0A928VSX0</accession>
<gene>
    <name evidence="1" type="ORF">IQ266_17310</name>
</gene>
<comment type="caution">
    <text evidence="1">The sequence shown here is derived from an EMBL/GenBank/DDBJ whole genome shotgun (WGS) entry which is preliminary data.</text>
</comment>
<dbReference type="PANTHER" id="PTHR34796">
    <property type="entry name" value="EXPRESSED PROTEIN"/>
    <property type="match status" value="1"/>
</dbReference>
<dbReference type="RefSeq" id="WP_264326322.1">
    <property type="nucleotide sequence ID" value="NZ_JADEXQ010000066.1"/>
</dbReference>
<name>A0A928VSX0_9CYAN</name>